<protein>
    <submittedName>
        <fullName evidence="7">BAG family molecular chaperone regulator 1</fullName>
    </submittedName>
</protein>
<comment type="function">
    <text evidence="2">Co-chaperone that regulates diverse cellular pathways, such as programmed cell death and stress responses.</text>
</comment>
<sequence>MMRMKTKATGLSPVTNGGAAFGGGGGGEPATHDWELRPGGMLVQKRTDSDRISIPPPTIRVRVKYGSIYHEISINSQATFGELKKILTGPTGLHHQDQKLLYKDKERDSNAFLDMAGVKDKSKIVLVEDPISQEKRLLEMRKTTKMEKASKSISEISLEVDRLAGQVSALESIIAKGGKVAEKDVLNLIELLMNQLLKLEGIMVDGDVKLQRKMQVMRVQKYVETLDMLKVKNSMPSSNGGQMEMQNQHRHTNGQKLAPIQEQQSRHFNGQRLAPIQEQQSRNSVAHLPIHQQYQQQQQQSRNSAAGAVVVTTKWETFDSSPALLPVPSTSTSTSTSTANNSVPPNFPWEFFD</sequence>
<dbReference type="GO" id="GO:0000774">
    <property type="term" value="F:adenyl-nucleotide exchange factor activity"/>
    <property type="evidence" value="ECO:0007669"/>
    <property type="project" value="TreeGrafter"/>
</dbReference>
<dbReference type="InterPro" id="IPR039773">
    <property type="entry name" value="BAG_chaperone_regulator"/>
</dbReference>
<proteinExistence type="predicted"/>
<evidence type="ECO:0000259" key="4">
    <source>
        <dbReference type="PROSITE" id="PS50053"/>
    </source>
</evidence>
<dbReference type="PANTHER" id="PTHR12329">
    <property type="entry name" value="BCL2-ASSOCIATED ATHANOGENE"/>
    <property type="match status" value="1"/>
</dbReference>
<dbReference type="Pfam" id="PF02179">
    <property type="entry name" value="BAG"/>
    <property type="match status" value="1"/>
</dbReference>
<dbReference type="CDD" id="cd17054">
    <property type="entry name" value="Ubl_AtBAG1_like"/>
    <property type="match status" value="1"/>
</dbReference>
<dbReference type="InterPro" id="IPR036533">
    <property type="entry name" value="BAG_dom_sf"/>
</dbReference>
<dbReference type="InterPro" id="IPR003103">
    <property type="entry name" value="BAG_domain"/>
</dbReference>
<dbReference type="SMART" id="SM00264">
    <property type="entry name" value="BAG"/>
    <property type="match status" value="1"/>
</dbReference>
<dbReference type="Gene3D" id="1.20.58.120">
    <property type="entry name" value="BAG domain"/>
    <property type="match status" value="1"/>
</dbReference>
<keyword evidence="6" id="KW-1185">Reference proteome</keyword>
<dbReference type="GO" id="GO:0050821">
    <property type="term" value="P:protein stabilization"/>
    <property type="evidence" value="ECO:0007669"/>
    <property type="project" value="TreeGrafter"/>
</dbReference>
<dbReference type="GO" id="GO:0051087">
    <property type="term" value="F:protein-folding chaperone binding"/>
    <property type="evidence" value="ECO:0007669"/>
    <property type="project" value="InterPro"/>
</dbReference>
<evidence type="ECO:0000313" key="7">
    <source>
        <dbReference type="RefSeq" id="XP_022737658.1"/>
    </source>
</evidence>
<feature type="region of interest" description="Disordered" evidence="3">
    <location>
        <begin position="1"/>
        <end position="30"/>
    </location>
</feature>
<evidence type="ECO:0000259" key="5">
    <source>
        <dbReference type="PROSITE" id="PS51035"/>
    </source>
</evidence>
<dbReference type="GeneID" id="111290572"/>
<feature type="domain" description="BAG" evidence="5">
    <location>
        <begin position="152"/>
        <end position="230"/>
    </location>
</feature>
<dbReference type="Proteomes" id="UP000515121">
    <property type="component" value="Unplaced"/>
</dbReference>
<accession>A0A6P5YB26</accession>
<dbReference type="Gene3D" id="3.10.20.90">
    <property type="entry name" value="Phosphatidylinositol 3-kinase Catalytic Subunit, Chain A, domain 1"/>
    <property type="match status" value="1"/>
</dbReference>
<dbReference type="OrthoDB" id="776628at2759"/>
<evidence type="ECO:0000313" key="6">
    <source>
        <dbReference type="Proteomes" id="UP000515121"/>
    </source>
</evidence>
<evidence type="ECO:0000256" key="1">
    <source>
        <dbReference type="ARBA" id="ARBA00023186"/>
    </source>
</evidence>
<organism evidence="6 7">
    <name type="scientific">Durio zibethinus</name>
    <name type="common">Durian</name>
    <dbReference type="NCBI Taxonomy" id="66656"/>
    <lineage>
        <taxon>Eukaryota</taxon>
        <taxon>Viridiplantae</taxon>
        <taxon>Streptophyta</taxon>
        <taxon>Embryophyta</taxon>
        <taxon>Tracheophyta</taxon>
        <taxon>Spermatophyta</taxon>
        <taxon>Magnoliopsida</taxon>
        <taxon>eudicotyledons</taxon>
        <taxon>Gunneridae</taxon>
        <taxon>Pentapetalae</taxon>
        <taxon>rosids</taxon>
        <taxon>malvids</taxon>
        <taxon>Malvales</taxon>
        <taxon>Malvaceae</taxon>
        <taxon>Helicteroideae</taxon>
        <taxon>Durio</taxon>
    </lineage>
</organism>
<dbReference type="GO" id="GO:0005737">
    <property type="term" value="C:cytoplasm"/>
    <property type="evidence" value="ECO:0007669"/>
    <property type="project" value="TreeGrafter"/>
</dbReference>
<dbReference type="SUPFAM" id="SSF54236">
    <property type="entry name" value="Ubiquitin-like"/>
    <property type="match status" value="1"/>
</dbReference>
<feature type="region of interest" description="Disordered" evidence="3">
    <location>
        <begin position="320"/>
        <end position="353"/>
    </location>
</feature>
<feature type="domain" description="Ubiquitin-like" evidence="4">
    <location>
        <begin position="57"/>
        <end position="127"/>
    </location>
</feature>
<dbReference type="InterPro" id="IPR000626">
    <property type="entry name" value="Ubiquitin-like_dom"/>
</dbReference>
<gene>
    <name evidence="7" type="primary">LOC111290572</name>
</gene>
<dbReference type="SUPFAM" id="SSF63491">
    <property type="entry name" value="BAG domain"/>
    <property type="match status" value="1"/>
</dbReference>
<dbReference type="RefSeq" id="XP_022737658.1">
    <property type="nucleotide sequence ID" value="XM_022881923.1"/>
</dbReference>
<feature type="compositionally biased region" description="Gly residues" evidence="3">
    <location>
        <begin position="19"/>
        <end position="28"/>
    </location>
</feature>
<evidence type="ECO:0000256" key="2">
    <source>
        <dbReference type="ARBA" id="ARBA00058673"/>
    </source>
</evidence>
<name>A0A6P5YB26_DURZI</name>
<dbReference type="Pfam" id="PF00240">
    <property type="entry name" value="ubiquitin"/>
    <property type="match status" value="1"/>
</dbReference>
<feature type="compositionally biased region" description="Low complexity" evidence="3">
    <location>
        <begin position="320"/>
        <end position="344"/>
    </location>
</feature>
<dbReference type="AlphaFoldDB" id="A0A6P5YB26"/>
<evidence type="ECO:0000256" key="3">
    <source>
        <dbReference type="SAM" id="MobiDB-lite"/>
    </source>
</evidence>
<dbReference type="PROSITE" id="PS51035">
    <property type="entry name" value="BAG"/>
    <property type="match status" value="1"/>
</dbReference>
<dbReference type="InterPro" id="IPR029071">
    <property type="entry name" value="Ubiquitin-like_domsf"/>
</dbReference>
<dbReference type="FunFam" id="3.10.20.90:FF:000298">
    <property type="entry name" value="BAG family molecular chaperone regulator 1"/>
    <property type="match status" value="1"/>
</dbReference>
<keyword evidence="1" id="KW-0143">Chaperone</keyword>
<dbReference type="PANTHER" id="PTHR12329:SF11">
    <property type="entry name" value="BAG FAMILY MOLECULAR CHAPERONE REGULATOR 1"/>
    <property type="match status" value="1"/>
</dbReference>
<dbReference type="PROSITE" id="PS50053">
    <property type="entry name" value="UBIQUITIN_2"/>
    <property type="match status" value="1"/>
</dbReference>
<dbReference type="KEGG" id="dzi:111290572"/>
<reference evidence="7" key="1">
    <citation type="submission" date="2025-08" db="UniProtKB">
        <authorList>
            <consortium name="RefSeq"/>
        </authorList>
    </citation>
    <scope>IDENTIFICATION</scope>
    <source>
        <tissue evidence="7">Fruit stalk</tissue>
    </source>
</reference>